<dbReference type="AlphaFoldDB" id="A0A3Q3XGJ7"/>
<evidence type="ECO:0000313" key="3">
    <source>
        <dbReference type="Proteomes" id="UP000261620"/>
    </source>
</evidence>
<dbReference type="SUPFAM" id="SSF51110">
    <property type="entry name" value="alpha-D-mannose-specific plant lectins"/>
    <property type="match status" value="1"/>
</dbReference>
<proteinExistence type="predicted"/>
<dbReference type="Gene3D" id="2.90.10.30">
    <property type="match status" value="1"/>
</dbReference>
<name>A0A3Q3XGJ7_MOLML</name>
<sequence length="120" mass="13832">MNSDCVIYSQCKCMRTSLMKCIQANGQMSSFYLQNDSNFVIYGWKPMWASDTYGTDANRLCMQHDCNLVMYNIMGEPRWHTNSAKNDCKMCRLTLTDDGNLVLDREGVEIWNSNNSKGMK</sequence>
<dbReference type="Ensembl" id="ENSMMOT00000022544.1">
    <property type="protein sequence ID" value="ENSMMOP00000022176.1"/>
    <property type="gene ID" value="ENSMMOG00000016849.1"/>
</dbReference>
<evidence type="ECO:0000259" key="1">
    <source>
        <dbReference type="PROSITE" id="PS50927"/>
    </source>
</evidence>
<dbReference type="OMA" id="VRYFYMS"/>
<reference evidence="2" key="2">
    <citation type="submission" date="2025-09" db="UniProtKB">
        <authorList>
            <consortium name="Ensembl"/>
        </authorList>
    </citation>
    <scope>IDENTIFICATION</scope>
</reference>
<dbReference type="Proteomes" id="UP000261620">
    <property type="component" value="Unplaced"/>
</dbReference>
<keyword evidence="3" id="KW-1185">Reference proteome</keyword>
<reference evidence="2" key="1">
    <citation type="submission" date="2025-08" db="UniProtKB">
        <authorList>
            <consortium name="Ensembl"/>
        </authorList>
    </citation>
    <scope>IDENTIFICATION</scope>
</reference>
<evidence type="ECO:0000313" key="2">
    <source>
        <dbReference type="Ensembl" id="ENSMMOP00000022176.1"/>
    </source>
</evidence>
<protein>
    <recommendedName>
        <fullName evidence="1">Bulb-type lectin domain-containing protein</fullName>
    </recommendedName>
</protein>
<dbReference type="InterPro" id="IPR001480">
    <property type="entry name" value="Bulb-type_lectin_dom"/>
</dbReference>
<feature type="domain" description="Bulb-type lectin" evidence="1">
    <location>
        <begin position="38"/>
        <end position="120"/>
    </location>
</feature>
<dbReference type="PROSITE" id="PS50927">
    <property type="entry name" value="BULB_LECTIN"/>
    <property type="match status" value="1"/>
</dbReference>
<organism evidence="2 3">
    <name type="scientific">Mola mola</name>
    <name type="common">Ocean sunfish</name>
    <name type="synonym">Tetraodon mola</name>
    <dbReference type="NCBI Taxonomy" id="94237"/>
    <lineage>
        <taxon>Eukaryota</taxon>
        <taxon>Metazoa</taxon>
        <taxon>Chordata</taxon>
        <taxon>Craniata</taxon>
        <taxon>Vertebrata</taxon>
        <taxon>Euteleostomi</taxon>
        <taxon>Actinopterygii</taxon>
        <taxon>Neopterygii</taxon>
        <taxon>Teleostei</taxon>
        <taxon>Neoteleostei</taxon>
        <taxon>Acanthomorphata</taxon>
        <taxon>Eupercaria</taxon>
        <taxon>Tetraodontiformes</taxon>
        <taxon>Molidae</taxon>
        <taxon>Mola</taxon>
    </lineage>
</organism>
<accession>A0A3Q3XGJ7</accession>
<dbReference type="InterPro" id="IPR036426">
    <property type="entry name" value="Bulb-type_lectin_dom_sf"/>
</dbReference>